<feature type="transmembrane region" description="Helical" evidence="1">
    <location>
        <begin position="87"/>
        <end position="107"/>
    </location>
</feature>
<feature type="transmembrane region" description="Helical" evidence="1">
    <location>
        <begin position="53"/>
        <end position="75"/>
    </location>
</feature>
<feature type="domain" description="C2H2-type" evidence="2">
    <location>
        <begin position="153"/>
        <end position="174"/>
    </location>
</feature>
<dbReference type="KEGG" id="eiv:EIN_428030"/>
<dbReference type="Proteomes" id="UP000014680">
    <property type="component" value="Unassembled WGS sequence"/>
</dbReference>
<dbReference type="SMART" id="SM00355">
    <property type="entry name" value="ZnF_C2H2"/>
    <property type="match status" value="3"/>
</dbReference>
<dbReference type="AlphaFoldDB" id="A0A0A1UHD4"/>
<dbReference type="PANTHER" id="PTHR21354:SF0">
    <property type="entry name" value="ZINC FINGER PROTEIN 511"/>
    <property type="match status" value="1"/>
</dbReference>
<dbReference type="PROSITE" id="PS00028">
    <property type="entry name" value="ZINC_FINGER_C2H2_1"/>
    <property type="match status" value="1"/>
</dbReference>
<name>A0A0A1UHD4_ENTIV</name>
<evidence type="ECO:0000256" key="1">
    <source>
        <dbReference type="SAM" id="Phobius"/>
    </source>
</evidence>
<dbReference type="VEuPathDB" id="AmoebaDB:EIN_428030"/>
<dbReference type="Gene3D" id="3.30.160.60">
    <property type="entry name" value="Classic Zinc Finger"/>
    <property type="match status" value="1"/>
</dbReference>
<dbReference type="GeneID" id="14894268"/>
<accession>A0A0A1UHD4</accession>
<keyword evidence="4" id="KW-1185">Reference proteome</keyword>
<dbReference type="RefSeq" id="XP_004261898.1">
    <property type="nucleotide sequence ID" value="XM_004261850.1"/>
</dbReference>
<reference evidence="3 4" key="1">
    <citation type="submission" date="2012-10" db="EMBL/GenBank/DDBJ databases">
        <authorList>
            <person name="Zafar N."/>
            <person name="Inman J."/>
            <person name="Hall N."/>
            <person name="Lorenzi H."/>
            <person name="Caler E."/>
        </authorList>
    </citation>
    <scope>NUCLEOTIDE SEQUENCE [LARGE SCALE GENOMIC DNA]</scope>
    <source>
        <strain evidence="3 4">IP1</strain>
    </source>
</reference>
<evidence type="ECO:0000259" key="2">
    <source>
        <dbReference type="PROSITE" id="PS00028"/>
    </source>
</evidence>
<evidence type="ECO:0000313" key="3">
    <source>
        <dbReference type="EMBL" id="ELP95127.1"/>
    </source>
</evidence>
<dbReference type="PANTHER" id="PTHR21354">
    <property type="entry name" value="ZINC FINGER PROTEIN 511"/>
    <property type="match status" value="1"/>
</dbReference>
<gene>
    <name evidence="3" type="ORF">EIN_428030</name>
</gene>
<dbReference type="InterPro" id="IPR013087">
    <property type="entry name" value="Znf_C2H2_type"/>
</dbReference>
<keyword evidence="1" id="KW-1133">Transmembrane helix</keyword>
<keyword evidence="1" id="KW-0812">Transmembrane</keyword>
<dbReference type="OrthoDB" id="18440at2759"/>
<dbReference type="EMBL" id="KB206168">
    <property type="protein sequence ID" value="ELP95127.1"/>
    <property type="molecule type" value="Genomic_DNA"/>
</dbReference>
<proteinExistence type="predicted"/>
<dbReference type="InterPro" id="IPR039258">
    <property type="entry name" value="ZNF511"/>
</dbReference>
<organism evidence="3 4">
    <name type="scientific">Entamoeba invadens IP1</name>
    <dbReference type="NCBI Taxonomy" id="370355"/>
    <lineage>
        <taxon>Eukaryota</taxon>
        <taxon>Amoebozoa</taxon>
        <taxon>Evosea</taxon>
        <taxon>Archamoebae</taxon>
        <taxon>Mastigamoebida</taxon>
        <taxon>Entamoebidae</taxon>
        <taxon>Entamoeba</taxon>
    </lineage>
</organism>
<sequence length="227" mass="26313">MSYIQQAPQQFYVQPLVQPVQYQPVQLQVPPMMTAQQVPQQAPVKTESHVSTALLYAFGYIFPVVWIFQLFLIFNPAPQTKLWGYRALSALLMYLVIIFVVLFSIALSEDIYCWNTRTRETQTKQFYCEICDYATDSIDDMENHVMAYHANVCSLCGKTLKTDKLLDIHISEKHDNYFAVKATQIPSYQCFDNSCDKVFLTPSDRFSHMERYHHWAPMAITALQNAL</sequence>
<protein>
    <recommendedName>
        <fullName evidence="2">C2H2-type domain-containing protein</fullName>
    </recommendedName>
</protein>
<keyword evidence="1" id="KW-0472">Membrane</keyword>
<evidence type="ECO:0000313" key="4">
    <source>
        <dbReference type="Proteomes" id="UP000014680"/>
    </source>
</evidence>